<dbReference type="Gene3D" id="3.40.50.300">
    <property type="entry name" value="P-loop containing nucleotide triphosphate hydrolases"/>
    <property type="match status" value="1"/>
</dbReference>
<dbReference type="InterPro" id="IPR036388">
    <property type="entry name" value="WH-like_DNA-bd_sf"/>
</dbReference>
<dbReference type="CDD" id="cd14798">
    <property type="entry name" value="RX-CC_like"/>
    <property type="match status" value="1"/>
</dbReference>
<keyword evidence="1" id="KW-0433">Leucine-rich repeat</keyword>
<dbReference type="Pfam" id="PF00931">
    <property type="entry name" value="NB-ARC"/>
    <property type="match status" value="1"/>
</dbReference>
<evidence type="ECO:0000256" key="3">
    <source>
        <dbReference type="ARBA" id="ARBA00022741"/>
    </source>
</evidence>
<dbReference type="PANTHER" id="PTHR36766:SF70">
    <property type="entry name" value="DISEASE RESISTANCE PROTEIN RGA4"/>
    <property type="match status" value="1"/>
</dbReference>
<evidence type="ECO:0000259" key="8">
    <source>
        <dbReference type="Pfam" id="PF25019"/>
    </source>
</evidence>
<dbReference type="Gene3D" id="1.10.10.10">
    <property type="entry name" value="Winged helix-like DNA-binding domain superfamily/Winged helix DNA-binding domain"/>
    <property type="match status" value="1"/>
</dbReference>
<sequence>MADPFSQVTTPILNEIVKNIVSLMKEEYSLVHGVKKDIEKLLSNVTAIQSVIEDAENKQVNNAQVKDWLKKLKNAACDAENILDTFATETNLGKQKRKKEKFQSPLSKTSYKRDAAQQIKQISERFDMIAKEKESFHLEIKVNGVAGQDITKRPNYAGSFVDKSGVVGRGADQKRITHMLLSNEFDKEGDVSVIPIIGMGGLGKTTLAQLVFNDPDVILHFESRMWVCVTVDFDLNWILKEMIQFHSNMKFDDSSTTFLQSRLLEFLVGQRFLLVLDDVWTENYQTWEPLELLLKQGAKGSRVLVTSRITKVKDVIGTQPPTHLLGLPDEECWSLFSKIAFKGDSQRPKVLEDIGRGIVRKCKGLPLAVKAMAGLLRGCVDVNKWRQIQGSEIWEIEDQNSNSGTDRPKILAILQLSYDHLPHPLKLCFAYCSLFPKAYVFHKKELVKHWIAQRFIQAEGQGLKGRGGDWNFSKQPLHVSLLGKEVEKPMLEIVENARNLRTILFPSPYLKNFGHQALDKVFHKLKYIRTLDLSSSTILELPSSIEKLKLLRYLDLSRTEIKVLPNSICNLYNLQTLKLLGCPWLFELPKDLRNLVNLQRLELEDLFWVKYSYLATKIGRLNQSAGLSCFSINVGEAKLNEKEYLQKLVFEWSDKVVNTHNEATEMSVLEDLQPHLNLKELKICHYRGSEFPAWMREGLLPNLVSVTLNHCTKCKTLTLGELPNLQVLYIKGMQQLEKWPEVQCPSLKRLEFSNCPKLRELPNCFPRLTDLKIKRCKSLMALPVAPNLMCLILIDNPNLENWGDYLVTWESMNDEGQRSRRDQWSSCNLLELKVTGNPKLQALPQIFALQKLEISRCESLVALPQPRFALRLQHLALDACHDGTLVRAIPNTNSLFSLSISGISSLISFPKWPQLPGLKALYIRDCKDLVSLSESEVGSLPSLISLKLLSIRNCPMLVTLTKELPDTLECLSISSCPLLQSLGPKEILKSHTSLKDLSIEDCPMLQFLPEDGLPSSLQHLQIQRCPLLTERCQKEEGSRGGPEWPKVMHIPDLEIDFPKVSTTLALPKKKSSAWYCRFPGLGEEKESMKKKGGTDLNNLNALTEVFLECKRKKKWADELTGYTCFMLYPRSLHITWNNNKYWNWNCFEETSDENIEVARLSHVCWLDVRGKLTMSELSPGVIYEIVYVVKLKKEASGWELPIILKLSLPGGRDQERQVSLLEKPRKQWIELNVGNFESKDGETGEVCFDLFQHGTHWKGGLIIKGAILRPKKQITL</sequence>
<feature type="domain" description="Disease resistance N-terminal" evidence="7">
    <location>
        <begin position="13"/>
        <end position="103"/>
    </location>
</feature>
<feature type="domain" description="NB-ARC" evidence="6">
    <location>
        <begin position="182"/>
        <end position="344"/>
    </location>
</feature>
<organism evidence="9">
    <name type="scientific">Fagus sylvatica</name>
    <name type="common">Beechnut</name>
    <dbReference type="NCBI Taxonomy" id="28930"/>
    <lineage>
        <taxon>Eukaryota</taxon>
        <taxon>Viridiplantae</taxon>
        <taxon>Streptophyta</taxon>
        <taxon>Embryophyta</taxon>
        <taxon>Tracheophyta</taxon>
        <taxon>Spermatophyta</taxon>
        <taxon>Magnoliopsida</taxon>
        <taxon>eudicotyledons</taxon>
        <taxon>Gunneridae</taxon>
        <taxon>Pentapetalae</taxon>
        <taxon>rosids</taxon>
        <taxon>fabids</taxon>
        <taxon>Fagales</taxon>
        <taxon>Fagaceae</taxon>
        <taxon>Fagus</taxon>
    </lineage>
</organism>
<dbReference type="PRINTS" id="PR00364">
    <property type="entry name" value="DISEASERSIST"/>
</dbReference>
<dbReference type="Gene3D" id="1.10.8.430">
    <property type="entry name" value="Helical domain of apoptotic protease-activating factors"/>
    <property type="match status" value="1"/>
</dbReference>
<dbReference type="InterPro" id="IPR042197">
    <property type="entry name" value="Apaf_helical"/>
</dbReference>
<dbReference type="GO" id="GO:0043531">
    <property type="term" value="F:ADP binding"/>
    <property type="evidence" value="ECO:0007669"/>
    <property type="project" value="InterPro"/>
</dbReference>
<dbReference type="GO" id="GO:0006952">
    <property type="term" value="P:defense response"/>
    <property type="evidence" value="ECO:0007669"/>
    <property type="project" value="UniProtKB-KW"/>
</dbReference>
<dbReference type="InterPro" id="IPR032675">
    <property type="entry name" value="LRR_dom_sf"/>
</dbReference>
<dbReference type="Gene3D" id="1.20.5.4130">
    <property type="match status" value="1"/>
</dbReference>
<dbReference type="InterPro" id="IPR002182">
    <property type="entry name" value="NB-ARC"/>
</dbReference>
<proteinExistence type="predicted"/>
<dbReference type="PANTHER" id="PTHR36766">
    <property type="entry name" value="PLANT BROAD-SPECTRUM MILDEW RESISTANCE PROTEIN RPW8"/>
    <property type="match status" value="1"/>
</dbReference>
<feature type="domain" description="R13L1/DRL21-like LRR repeat region" evidence="8">
    <location>
        <begin position="635"/>
        <end position="733"/>
    </location>
</feature>
<evidence type="ECO:0008006" key="10">
    <source>
        <dbReference type="Google" id="ProtNLM"/>
    </source>
</evidence>
<keyword evidence="4" id="KW-0611">Plant defense</keyword>
<dbReference type="InterPro" id="IPR056789">
    <property type="entry name" value="LRR_R13L1-DRL21"/>
</dbReference>
<protein>
    <recommendedName>
        <fullName evidence="10">Rx N-terminal domain-containing protein</fullName>
    </recommendedName>
</protein>
<dbReference type="AlphaFoldDB" id="A0A2N9FKZ5"/>
<dbReference type="GO" id="GO:0005524">
    <property type="term" value="F:ATP binding"/>
    <property type="evidence" value="ECO:0007669"/>
    <property type="project" value="UniProtKB-KW"/>
</dbReference>
<evidence type="ECO:0000256" key="4">
    <source>
        <dbReference type="ARBA" id="ARBA00022821"/>
    </source>
</evidence>
<evidence type="ECO:0000256" key="5">
    <source>
        <dbReference type="ARBA" id="ARBA00022840"/>
    </source>
</evidence>
<accession>A0A2N9FKZ5</accession>
<dbReference type="Pfam" id="PF25019">
    <property type="entry name" value="LRR_R13L1-DRL21"/>
    <property type="match status" value="1"/>
</dbReference>
<dbReference type="Pfam" id="PF14299">
    <property type="entry name" value="PP2"/>
    <property type="match status" value="1"/>
</dbReference>
<evidence type="ECO:0000256" key="2">
    <source>
        <dbReference type="ARBA" id="ARBA00022737"/>
    </source>
</evidence>
<dbReference type="InterPro" id="IPR027417">
    <property type="entry name" value="P-loop_NTPase"/>
</dbReference>
<dbReference type="InterPro" id="IPR025886">
    <property type="entry name" value="PP2-like"/>
</dbReference>
<dbReference type="Gene3D" id="3.80.10.10">
    <property type="entry name" value="Ribonuclease Inhibitor"/>
    <property type="match status" value="4"/>
</dbReference>
<keyword evidence="2" id="KW-0677">Repeat</keyword>
<keyword evidence="5" id="KW-0067">ATP-binding</keyword>
<keyword evidence="3" id="KW-0547">Nucleotide-binding</keyword>
<name>A0A2N9FKZ5_FAGSY</name>
<reference evidence="9" key="1">
    <citation type="submission" date="2018-02" db="EMBL/GenBank/DDBJ databases">
        <authorList>
            <person name="Cohen D.B."/>
            <person name="Kent A.D."/>
        </authorList>
    </citation>
    <scope>NUCLEOTIDE SEQUENCE</scope>
</reference>
<dbReference type="Pfam" id="PF18052">
    <property type="entry name" value="Rx_N"/>
    <property type="match status" value="1"/>
</dbReference>
<evidence type="ECO:0000256" key="1">
    <source>
        <dbReference type="ARBA" id="ARBA00022614"/>
    </source>
</evidence>
<gene>
    <name evidence="9" type="ORF">FSB_LOCUS15256</name>
</gene>
<evidence type="ECO:0000259" key="7">
    <source>
        <dbReference type="Pfam" id="PF18052"/>
    </source>
</evidence>
<dbReference type="EMBL" id="OIVN01000916">
    <property type="protein sequence ID" value="SPC87374.1"/>
    <property type="molecule type" value="Genomic_DNA"/>
</dbReference>
<dbReference type="InterPro" id="IPR038005">
    <property type="entry name" value="RX-like_CC"/>
</dbReference>
<evidence type="ECO:0000259" key="6">
    <source>
        <dbReference type="Pfam" id="PF00931"/>
    </source>
</evidence>
<dbReference type="GO" id="GO:0051707">
    <property type="term" value="P:response to other organism"/>
    <property type="evidence" value="ECO:0007669"/>
    <property type="project" value="UniProtKB-ARBA"/>
</dbReference>
<dbReference type="SUPFAM" id="SSF52540">
    <property type="entry name" value="P-loop containing nucleoside triphosphate hydrolases"/>
    <property type="match status" value="1"/>
</dbReference>
<evidence type="ECO:0000313" key="9">
    <source>
        <dbReference type="EMBL" id="SPC87374.1"/>
    </source>
</evidence>
<dbReference type="InterPro" id="IPR041118">
    <property type="entry name" value="Rx_N"/>
</dbReference>
<dbReference type="SUPFAM" id="SSF52058">
    <property type="entry name" value="L domain-like"/>
    <property type="match status" value="2"/>
</dbReference>